<proteinExistence type="predicted"/>
<dbReference type="CDD" id="cd04301">
    <property type="entry name" value="NAT_SF"/>
    <property type="match status" value="1"/>
</dbReference>
<dbReference type="PANTHER" id="PTHR43877:SF2">
    <property type="entry name" value="AMINOALKYLPHOSPHONATE N-ACETYLTRANSFERASE-RELATED"/>
    <property type="match status" value="1"/>
</dbReference>
<accession>A0ABQ5NVS4</accession>
<dbReference type="RefSeq" id="WP_323446544.1">
    <property type="nucleotide sequence ID" value="NZ_BSBI01000003.1"/>
</dbReference>
<protein>
    <submittedName>
        <fullName evidence="4">GNAT family N-acetyltransferase</fullName>
    </submittedName>
</protein>
<keyword evidence="5" id="KW-1185">Reference proteome</keyword>
<dbReference type="SUPFAM" id="SSF55729">
    <property type="entry name" value="Acyl-CoA N-acyltransferases (Nat)"/>
    <property type="match status" value="2"/>
</dbReference>
<keyword evidence="1" id="KW-0808">Transferase</keyword>
<feature type="domain" description="N-acetyltransferase" evidence="3">
    <location>
        <begin position="168"/>
        <end position="316"/>
    </location>
</feature>
<dbReference type="Proteomes" id="UP001291653">
    <property type="component" value="Unassembled WGS sequence"/>
</dbReference>
<sequence length="316" mass="34408">MDLTIRPAVPADAPVVCRLLNAVDMIEIGREETDLGSVEADLVHPEAALAENSWLAFRGEELVGYGLMWDDSGADRIDMDQYVLPGHQDAAGRLLDLMEAQAVRRAAGNGAGRAVVHMHLNTNPTLDTALITARGWSAVRRYHVLTRPLTPTADAADPAPVQAAPAGLTLRDCTAEEDRRAAHALLQETFAEHFDHQPRDYHKWLADLGELIDWPLVWIASLDGHGDVAAMVTSNHRTAHGWINNLGVRKEFRGRGIAGHLLRHAFTVYAELGRDSIGLGVDTANESGALRLYEAHGMATHFAVDTWEVTLPVPAA</sequence>
<dbReference type="InterPro" id="IPR000182">
    <property type="entry name" value="GNAT_dom"/>
</dbReference>
<comment type="caution">
    <text evidence="4">The sequence shown here is derived from an EMBL/GenBank/DDBJ whole genome shotgun (WGS) entry which is preliminary data.</text>
</comment>
<dbReference type="Gene3D" id="3.40.630.30">
    <property type="match status" value="1"/>
</dbReference>
<keyword evidence="2" id="KW-0012">Acyltransferase</keyword>
<dbReference type="PANTHER" id="PTHR43877">
    <property type="entry name" value="AMINOALKYLPHOSPHONATE N-ACETYLTRANSFERASE-RELATED-RELATED"/>
    <property type="match status" value="1"/>
</dbReference>
<dbReference type="Pfam" id="PF00583">
    <property type="entry name" value="Acetyltransf_1"/>
    <property type="match status" value="1"/>
</dbReference>
<evidence type="ECO:0000259" key="3">
    <source>
        <dbReference type="PROSITE" id="PS51186"/>
    </source>
</evidence>
<dbReference type="InterPro" id="IPR050832">
    <property type="entry name" value="Bact_Acetyltransf"/>
</dbReference>
<evidence type="ECO:0000313" key="5">
    <source>
        <dbReference type="Proteomes" id="UP001291653"/>
    </source>
</evidence>
<name>A0ABQ5NVS4_9ACTN</name>
<evidence type="ECO:0000256" key="2">
    <source>
        <dbReference type="ARBA" id="ARBA00023315"/>
    </source>
</evidence>
<dbReference type="InterPro" id="IPR016181">
    <property type="entry name" value="Acyl_CoA_acyltransferase"/>
</dbReference>
<evidence type="ECO:0000256" key="1">
    <source>
        <dbReference type="ARBA" id="ARBA00022679"/>
    </source>
</evidence>
<evidence type="ECO:0000313" key="4">
    <source>
        <dbReference type="EMBL" id="GLF94458.1"/>
    </source>
</evidence>
<gene>
    <name evidence="4" type="ORF">SYYSPA8_09195</name>
</gene>
<reference evidence="4 5" key="1">
    <citation type="submission" date="2022-10" db="EMBL/GenBank/DDBJ databases">
        <title>Draft genome sequence of Streptomyces sp. YSPA8.</title>
        <authorList>
            <person name="Moriuchi R."/>
            <person name="Dohra H."/>
            <person name="Yamamura H."/>
            <person name="Kodani S."/>
        </authorList>
    </citation>
    <scope>NUCLEOTIDE SEQUENCE [LARGE SCALE GENOMIC DNA]</scope>
    <source>
        <strain evidence="4 5">YSPA8</strain>
    </source>
</reference>
<organism evidence="4 5">
    <name type="scientific">Streptomyces yaizuensis</name>
    <dbReference type="NCBI Taxonomy" id="2989713"/>
    <lineage>
        <taxon>Bacteria</taxon>
        <taxon>Bacillati</taxon>
        <taxon>Actinomycetota</taxon>
        <taxon>Actinomycetes</taxon>
        <taxon>Kitasatosporales</taxon>
        <taxon>Streptomycetaceae</taxon>
        <taxon>Streptomyces</taxon>
    </lineage>
</organism>
<dbReference type="EMBL" id="BSBI01000003">
    <property type="protein sequence ID" value="GLF94458.1"/>
    <property type="molecule type" value="Genomic_DNA"/>
</dbReference>
<dbReference type="PROSITE" id="PS51186">
    <property type="entry name" value="GNAT"/>
    <property type="match status" value="1"/>
</dbReference>